<dbReference type="InterPro" id="IPR006047">
    <property type="entry name" value="GH13_cat_dom"/>
</dbReference>
<name>A0A517PRH7_9PLAN</name>
<evidence type="ECO:0000256" key="2">
    <source>
        <dbReference type="ARBA" id="ARBA00022946"/>
    </source>
</evidence>
<dbReference type="CDD" id="cd11326">
    <property type="entry name" value="AmyAc_Glg_debranch"/>
    <property type="match status" value="1"/>
</dbReference>
<dbReference type="Proteomes" id="UP000320421">
    <property type="component" value="Chromosome"/>
</dbReference>
<dbReference type="Pfam" id="PF02922">
    <property type="entry name" value="CBM_48"/>
    <property type="match status" value="1"/>
</dbReference>
<reference evidence="4 5" key="1">
    <citation type="submission" date="2019-02" db="EMBL/GenBank/DDBJ databases">
        <title>Deep-cultivation of Planctomycetes and their phenomic and genomic characterization uncovers novel biology.</title>
        <authorList>
            <person name="Wiegand S."/>
            <person name="Jogler M."/>
            <person name="Boedeker C."/>
            <person name="Pinto D."/>
            <person name="Vollmers J."/>
            <person name="Rivas-Marin E."/>
            <person name="Kohn T."/>
            <person name="Peeters S.H."/>
            <person name="Heuer A."/>
            <person name="Rast P."/>
            <person name="Oberbeckmann S."/>
            <person name="Bunk B."/>
            <person name="Jeske O."/>
            <person name="Meyerdierks A."/>
            <person name="Storesund J.E."/>
            <person name="Kallscheuer N."/>
            <person name="Luecker S."/>
            <person name="Lage O.M."/>
            <person name="Pohl T."/>
            <person name="Merkel B.J."/>
            <person name="Hornburger P."/>
            <person name="Mueller R.-W."/>
            <person name="Bruemmer F."/>
            <person name="Labrenz M."/>
            <person name="Spormann A.M."/>
            <person name="Op den Camp H."/>
            <person name="Overmann J."/>
            <person name="Amann R."/>
            <person name="Jetten M.S.M."/>
            <person name="Mascher T."/>
            <person name="Medema M.H."/>
            <person name="Devos D.P."/>
            <person name="Kaster A.-K."/>
            <person name="Ovreas L."/>
            <person name="Rohde M."/>
            <person name="Galperin M.Y."/>
            <person name="Jogler C."/>
        </authorList>
    </citation>
    <scope>NUCLEOTIDE SEQUENCE [LARGE SCALE GENOMIC DNA]</scope>
    <source>
        <strain evidence="4 5">HG66A1</strain>
    </source>
</reference>
<dbReference type="Gene3D" id="2.60.40.10">
    <property type="entry name" value="Immunoglobulins"/>
    <property type="match status" value="1"/>
</dbReference>
<dbReference type="AlphaFoldDB" id="A0A517PRH7"/>
<dbReference type="SUPFAM" id="SSF51011">
    <property type="entry name" value="Glycosyl hydrolase domain"/>
    <property type="match status" value="1"/>
</dbReference>
<accession>A0A517PRH7</accession>
<gene>
    <name evidence="4" type="primary">glgX_4</name>
    <name evidence="4" type="ORF">HG66A1_37890</name>
</gene>
<dbReference type="SUPFAM" id="SSF81296">
    <property type="entry name" value="E set domains"/>
    <property type="match status" value="1"/>
</dbReference>
<dbReference type="PANTHER" id="PTHR43002">
    <property type="entry name" value="GLYCOGEN DEBRANCHING ENZYME"/>
    <property type="match status" value="1"/>
</dbReference>
<dbReference type="Pfam" id="PF00128">
    <property type="entry name" value="Alpha-amylase"/>
    <property type="match status" value="1"/>
</dbReference>
<comment type="similarity">
    <text evidence="1">Belongs to the glycosyl hydrolase 13 family.</text>
</comment>
<dbReference type="InterPro" id="IPR017853">
    <property type="entry name" value="GH"/>
</dbReference>
<dbReference type="SMART" id="SM00642">
    <property type="entry name" value="Aamy"/>
    <property type="match status" value="1"/>
</dbReference>
<dbReference type="Gene3D" id="3.20.20.80">
    <property type="entry name" value="Glycosidases"/>
    <property type="match status" value="1"/>
</dbReference>
<evidence type="ECO:0000313" key="5">
    <source>
        <dbReference type="Proteomes" id="UP000320421"/>
    </source>
</evidence>
<keyword evidence="5" id="KW-1185">Reference proteome</keyword>
<dbReference type="EC" id="3.2.1.-" evidence="4"/>
<dbReference type="Gene3D" id="2.60.40.1180">
    <property type="entry name" value="Golgi alpha-mannosidase II"/>
    <property type="match status" value="1"/>
</dbReference>
<evidence type="ECO:0000259" key="3">
    <source>
        <dbReference type="SMART" id="SM00642"/>
    </source>
</evidence>
<keyword evidence="4" id="KW-0378">Hydrolase</keyword>
<dbReference type="InterPro" id="IPR013783">
    <property type="entry name" value="Ig-like_fold"/>
</dbReference>
<dbReference type="CDD" id="cd02856">
    <property type="entry name" value="E_set_GDE_Isoamylase_N"/>
    <property type="match status" value="1"/>
</dbReference>
<dbReference type="EMBL" id="CP036266">
    <property type="protein sequence ID" value="QDT21983.1"/>
    <property type="molecule type" value="Genomic_DNA"/>
</dbReference>
<dbReference type="InterPro" id="IPR004193">
    <property type="entry name" value="Glyco_hydro_13_N"/>
</dbReference>
<feature type="domain" description="Glycosyl hydrolase family 13 catalytic" evidence="3">
    <location>
        <begin position="193"/>
        <end position="601"/>
    </location>
</feature>
<organism evidence="4 5">
    <name type="scientific">Gimesia chilikensis</name>
    <dbReference type="NCBI Taxonomy" id="2605989"/>
    <lineage>
        <taxon>Bacteria</taxon>
        <taxon>Pseudomonadati</taxon>
        <taxon>Planctomycetota</taxon>
        <taxon>Planctomycetia</taxon>
        <taxon>Planctomycetales</taxon>
        <taxon>Planctomycetaceae</taxon>
        <taxon>Gimesia</taxon>
    </lineage>
</organism>
<evidence type="ECO:0000313" key="4">
    <source>
        <dbReference type="EMBL" id="QDT21983.1"/>
    </source>
</evidence>
<keyword evidence="2" id="KW-0809">Transit peptide</keyword>
<dbReference type="GO" id="GO:0019156">
    <property type="term" value="F:isoamylase activity"/>
    <property type="evidence" value="ECO:0007669"/>
    <property type="project" value="UniProtKB-ARBA"/>
</dbReference>
<dbReference type="Pfam" id="PF21156">
    <property type="entry name" value="ISOA1-3_C"/>
    <property type="match status" value="1"/>
</dbReference>
<dbReference type="InterPro" id="IPR044505">
    <property type="entry name" value="GlgX_Isoamylase_N_E_set"/>
</dbReference>
<dbReference type="InterPro" id="IPR014756">
    <property type="entry name" value="Ig_E-set"/>
</dbReference>
<dbReference type="InterPro" id="IPR013780">
    <property type="entry name" value="Glyco_hydro_b"/>
</dbReference>
<protein>
    <submittedName>
        <fullName evidence="4">Glycogen debranching enzyme</fullName>
        <ecNumber evidence="4">3.2.1.-</ecNumber>
    </submittedName>
</protein>
<evidence type="ECO:0000256" key="1">
    <source>
        <dbReference type="ARBA" id="ARBA00008061"/>
    </source>
</evidence>
<dbReference type="InterPro" id="IPR048650">
    <property type="entry name" value="ISOA1-3-like_C"/>
</dbReference>
<proteinExistence type="inferred from homology"/>
<keyword evidence="4" id="KW-0326">Glycosidase</keyword>
<dbReference type="GO" id="GO:0005975">
    <property type="term" value="P:carbohydrate metabolic process"/>
    <property type="evidence" value="ECO:0007669"/>
    <property type="project" value="InterPro"/>
</dbReference>
<sequence length="726" mass="82313">MLHSTIQAICRHCGTSVVNVFDSSASIRGPEWETSEGTPSPLGVTWLESEQAYNFAIDTVNASKVTLLLYLGNELRVPCYSLQLDPFKNKSGPVWHCRVPISEAGDAVYYAYQIDGPAAKVTDTWHAFDPEKVLLDPYARSVFFPAKFKRDAARLPGPNGGSAPLGRLDVCRCPFDWGNEQRLRHGTDLVIYEMHVRGFTQHPSSGITDDARGTFAGVIEKIPYLKELGITAIELMPVFQFDPSDENYWGYMPLNFFSPHHEYSTNQSSCEQHSQFREMVRELHKAGIEVILDVVYNHTCEGDDQGPTYSYRGIDNATYYIASANLKSPYANFSGTGNTLNTSSPTVRRLIVDSLRYWAKEMHVDGFRFDLASVFSRTSDGSIDLSQPPLFDQIAGDPDLANVRLIAEPWDASGLYQLGASFPGRTWMQWNARFRDTVQQFIRGDCGLVPDLMTRLYGSSDLFPDDTVHAFRPFQSVNYVASHDGFTMYDLVSYNHKHNHVNSQNNHDGPNEFSWNSGWEGVEQVPQEVVNLRKRQTKNFCCLLMLANGSPMFRMGDEFMQTQSGNNNPYNQDNEISWLDWRRFEENQEVFCFFKRMIAFRKSHSLLGRSTFWRDDIQWFGAELPEVNMSADSQVLAYCLRGTSTNDRDLYVMINGSTKPRLFSIHAETESVWNRVIDTSLPCPIDIVDPEAEIPFEKDSYRVNQRSIVVLAQSTVAISSNSVQIL</sequence>
<dbReference type="SUPFAM" id="SSF51445">
    <property type="entry name" value="(Trans)glycosidases"/>
    <property type="match status" value="1"/>
</dbReference>